<feature type="domain" description="Zn(2)-C6 fungal-type" evidence="4">
    <location>
        <begin position="30"/>
        <end position="65"/>
    </location>
</feature>
<organism evidence="5 6">
    <name type="scientific">Pseudocercospora fuligena</name>
    <dbReference type="NCBI Taxonomy" id="685502"/>
    <lineage>
        <taxon>Eukaryota</taxon>
        <taxon>Fungi</taxon>
        <taxon>Dikarya</taxon>
        <taxon>Ascomycota</taxon>
        <taxon>Pezizomycotina</taxon>
        <taxon>Dothideomycetes</taxon>
        <taxon>Dothideomycetidae</taxon>
        <taxon>Mycosphaerellales</taxon>
        <taxon>Mycosphaerellaceae</taxon>
        <taxon>Pseudocercospora</taxon>
    </lineage>
</organism>
<evidence type="ECO:0000259" key="4">
    <source>
        <dbReference type="PROSITE" id="PS50048"/>
    </source>
</evidence>
<evidence type="ECO:0000313" key="6">
    <source>
        <dbReference type="Proteomes" id="UP000660729"/>
    </source>
</evidence>
<dbReference type="Pfam" id="PF00172">
    <property type="entry name" value="Zn_clus"/>
    <property type="match status" value="1"/>
</dbReference>
<dbReference type="InterPro" id="IPR007219">
    <property type="entry name" value="XnlR_reg_dom"/>
</dbReference>
<keyword evidence="2" id="KW-0539">Nucleus</keyword>
<evidence type="ECO:0000256" key="3">
    <source>
        <dbReference type="SAM" id="MobiDB-lite"/>
    </source>
</evidence>
<dbReference type="OrthoDB" id="8120565at2759"/>
<dbReference type="GO" id="GO:0003677">
    <property type="term" value="F:DNA binding"/>
    <property type="evidence" value="ECO:0007669"/>
    <property type="project" value="InterPro"/>
</dbReference>
<proteinExistence type="predicted"/>
<dbReference type="PROSITE" id="PS50048">
    <property type="entry name" value="ZN2_CY6_FUNGAL_2"/>
    <property type="match status" value="1"/>
</dbReference>
<dbReference type="EMBL" id="JABCIY010000160">
    <property type="protein sequence ID" value="KAF7191146.1"/>
    <property type="molecule type" value="Genomic_DNA"/>
</dbReference>
<dbReference type="InterPro" id="IPR001138">
    <property type="entry name" value="Zn2Cys6_DnaBD"/>
</dbReference>
<dbReference type="SMART" id="SM00906">
    <property type="entry name" value="Fungal_trans"/>
    <property type="match status" value="1"/>
</dbReference>
<evidence type="ECO:0000256" key="1">
    <source>
        <dbReference type="ARBA" id="ARBA00022723"/>
    </source>
</evidence>
<dbReference type="PROSITE" id="PS00463">
    <property type="entry name" value="ZN2_CY6_FUNGAL_1"/>
    <property type="match status" value="1"/>
</dbReference>
<feature type="compositionally biased region" description="Polar residues" evidence="3">
    <location>
        <begin position="79"/>
        <end position="95"/>
    </location>
</feature>
<feature type="region of interest" description="Disordered" evidence="3">
    <location>
        <begin position="199"/>
        <end position="226"/>
    </location>
</feature>
<gene>
    <name evidence="5" type="ORF">HII31_07506</name>
</gene>
<name>A0A8H6REN9_9PEZI</name>
<dbReference type="AlphaFoldDB" id="A0A8H6REN9"/>
<dbReference type="GO" id="GO:0006351">
    <property type="term" value="P:DNA-templated transcription"/>
    <property type="evidence" value="ECO:0007669"/>
    <property type="project" value="InterPro"/>
</dbReference>
<dbReference type="InterPro" id="IPR036864">
    <property type="entry name" value="Zn2-C6_fun-type_DNA-bd_sf"/>
</dbReference>
<keyword evidence="1" id="KW-0479">Metal-binding</keyword>
<dbReference type="CDD" id="cd12148">
    <property type="entry name" value="fungal_TF_MHR"/>
    <property type="match status" value="1"/>
</dbReference>
<accession>A0A8H6REN9</accession>
<dbReference type="Gene3D" id="4.10.240.10">
    <property type="entry name" value="Zn(2)-C6 fungal-type DNA-binding domain"/>
    <property type="match status" value="1"/>
</dbReference>
<keyword evidence="6" id="KW-1185">Reference proteome</keyword>
<dbReference type="CDD" id="cd00067">
    <property type="entry name" value="GAL4"/>
    <property type="match status" value="1"/>
</dbReference>
<dbReference type="SUPFAM" id="SSF57701">
    <property type="entry name" value="Zn2/Cys6 DNA-binding domain"/>
    <property type="match status" value="1"/>
</dbReference>
<dbReference type="GO" id="GO:0000981">
    <property type="term" value="F:DNA-binding transcription factor activity, RNA polymerase II-specific"/>
    <property type="evidence" value="ECO:0007669"/>
    <property type="project" value="InterPro"/>
</dbReference>
<dbReference type="PANTHER" id="PTHR47783">
    <property type="entry name" value="ZN(II)2CYS6 TRANSCRIPTION FACTOR (EUROFUNG)-RELATED"/>
    <property type="match status" value="1"/>
</dbReference>
<feature type="compositionally biased region" description="Polar residues" evidence="3">
    <location>
        <begin position="215"/>
        <end position="225"/>
    </location>
</feature>
<feature type="region of interest" description="Disordered" evidence="3">
    <location>
        <begin position="72"/>
        <end position="110"/>
    </location>
</feature>
<dbReference type="PANTHER" id="PTHR47783:SF1">
    <property type="entry name" value="ZN(II)2CYS6 TRANSCRIPTION FACTOR (EUROFUNG)"/>
    <property type="match status" value="1"/>
</dbReference>
<evidence type="ECO:0000256" key="2">
    <source>
        <dbReference type="ARBA" id="ARBA00023242"/>
    </source>
</evidence>
<reference evidence="5" key="1">
    <citation type="submission" date="2020-04" db="EMBL/GenBank/DDBJ databases">
        <title>Draft genome resource of the tomato pathogen Pseudocercospora fuligena.</title>
        <authorList>
            <person name="Zaccaron A."/>
        </authorList>
    </citation>
    <scope>NUCLEOTIDE SEQUENCE</scope>
    <source>
        <strain evidence="5">PF001</strain>
    </source>
</reference>
<dbReference type="Pfam" id="PF04082">
    <property type="entry name" value="Fungal_trans"/>
    <property type="match status" value="1"/>
</dbReference>
<sequence length="712" mass="78503">MAFRILTVKDFPAEDERKHEARFWRPQRRACRHCRIRKTKCSLLGEADTTLPCTFCLAMDLECSVAPRAHAPRKKPRTWTASSTLQSRASANGNADQDHGTLPNENHPSVARATNGFEGLFADSADLDVSMLGAVDDSWFEAFMTEVQHDPHNVFLQTHVPARRLRLRFFRRMGRTAVRPGLFTGLVSVRSIDGTSTSLVPKAHNSASHGPETATGLSPPSSETVPASAYGPRLQAIMPGLLETFFAKFGGHFPFLQPEVLRGHYDAGIASSFLLNAIAALTLRFCEPNRASINVTIQDSQNGDSFLKTAKEQLVTLLSVPAPDVVAGLIILSWAEFGANNDAGLWVFSGMTLRVAQDMGYHLRDHDETDINANAPRNEDLTHNEKYPLRERKAREAQFWSIFILDVCVSFRTGRPPSLDSRDVQIPIPTADDMKSLQLDNNLDYTVRNNVFPELVRLMLDYSDCVALLNDRISTPHATSRSNDVRRILDQIMTAYKTLSQDLHMASADLSIIATAGQLGPFLMLHVFYHTFATILDAQISTTVSDKPLSLEEQRTDPVHVDKLLANKPASALLFAQMVAQLLINSEVVDDFGFLATPFLDHSLFIAGAAIAGSRANAGSRLPQRPIAESRTRGNQSLTQELGSTMAAFAYSTIRHKLAQQARYFAAVLATLTSLDAHEAGPRLADSDHPESDFMIDLSDPGIIARYGVVEK</sequence>
<comment type="caution">
    <text evidence="5">The sequence shown here is derived from an EMBL/GenBank/DDBJ whole genome shotgun (WGS) entry which is preliminary data.</text>
</comment>
<protein>
    <submittedName>
        <fullName evidence="5">Nitrogen assimilation transcription factor nit-4</fullName>
    </submittedName>
</protein>
<dbReference type="GO" id="GO:0008270">
    <property type="term" value="F:zinc ion binding"/>
    <property type="evidence" value="ECO:0007669"/>
    <property type="project" value="InterPro"/>
</dbReference>
<evidence type="ECO:0000313" key="5">
    <source>
        <dbReference type="EMBL" id="KAF7191146.1"/>
    </source>
</evidence>
<dbReference type="Proteomes" id="UP000660729">
    <property type="component" value="Unassembled WGS sequence"/>
</dbReference>